<organism evidence="9 10">
    <name type="scientific">Stygiobacter electus</name>
    <dbReference type="NCBI Taxonomy" id="3032292"/>
    <lineage>
        <taxon>Bacteria</taxon>
        <taxon>Pseudomonadati</taxon>
        <taxon>Ignavibacteriota</taxon>
        <taxon>Ignavibacteria</taxon>
        <taxon>Ignavibacteriales</taxon>
        <taxon>Melioribacteraceae</taxon>
        <taxon>Stygiobacter</taxon>
    </lineage>
</organism>
<dbReference type="InterPro" id="IPR032818">
    <property type="entry name" value="DedA-like"/>
</dbReference>
<keyword evidence="3 7" id="KW-1003">Cell membrane</keyword>
<comment type="subcellular location">
    <subcellularLocation>
        <location evidence="1 7">Cell membrane</location>
        <topology evidence="1 7">Multi-pass membrane protein</topology>
    </subcellularLocation>
</comment>
<keyword evidence="6 7" id="KW-0472">Membrane</keyword>
<evidence type="ECO:0000256" key="6">
    <source>
        <dbReference type="ARBA" id="ARBA00023136"/>
    </source>
</evidence>
<evidence type="ECO:0000256" key="5">
    <source>
        <dbReference type="ARBA" id="ARBA00022989"/>
    </source>
</evidence>
<proteinExistence type="inferred from homology"/>
<evidence type="ECO:0000259" key="8">
    <source>
        <dbReference type="Pfam" id="PF09335"/>
    </source>
</evidence>
<gene>
    <name evidence="9" type="ORF">P0M35_06425</name>
</gene>
<dbReference type="EMBL" id="JARGDL010000006">
    <property type="protein sequence ID" value="MDF1611778.1"/>
    <property type="molecule type" value="Genomic_DNA"/>
</dbReference>
<dbReference type="InterPro" id="IPR032816">
    <property type="entry name" value="VTT_dom"/>
</dbReference>
<evidence type="ECO:0000256" key="1">
    <source>
        <dbReference type="ARBA" id="ARBA00004651"/>
    </source>
</evidence>
<dbReference type="Proteomes" id="UP001221302">
    <property type="component" value="Unassembled WGS sequence"/>
</dbReference>
<dbReference type="NCBIfam" id="NF008102">
    <property type="entry name" value="PRK10847.1"/>
    <property type="match status" value="1"/>
</dbReference>
<evidence type="ECO:0000256" key="2">
    <source>
        <dbReference type="ARBA" id="ARBA00010792"/>
    </source>
</evidence>
<sequence length="211" mass="24218">MEIIYYLFDLFLHLDKHISEIINQYGTLTYIILFLVIFAETGLVFTPFLPGDSLLFAAGAFVAKGSFDIHILFLILSLAAILGDTLNYWIGHYFGMKVFNLKLKFLKKEYLDKTHQFYEKYGGKTIIIARFVPIVRTFAPFVAGIGSMSYSKFIKYNVVGGVLWTSLFIYCGFFFGNLEFVKNNFSFIVLAIIIISILPGVFEYLSHRKKK</sequence>
<feature type="transmembrane region" description="Helical" evidence="7">
    <location>
        <begin position="187"/>
        <end position="205"/>
    </location>
</feature>
<dbReference type="GO" id="GO:0005886">
    <property type="term" value="C:plasma membrane"/>
    <property type="evidence" value="ECO:0007669"/>
    <property type="project" value="UniProtKB-SubCell"/>
</dbReference>
<dbReference type="PANTHER" id="PTHR30353">
    <property type="entry name" value="INNER MEMBRANE PROTEIN DEDA-RELATED"/>
    <property type="match status" value="1"/>
</dbReference>
<evidence type="ECO:0000256" key="4">
    <source>
        <dbReference type="ARBA" id="ARBA00022692"/>
    </source>
</evidence>
<feature type="transmembrane region" description="Helical" evidence="7">
    <location>
        <begin position="156"/>
        <end position="175"/>
    </location>
</feature>
<accession>A0AAE3TE12</accession>
<dbReference type="Pfam" id="PF09335">
    <property type="entry name" value="VTT_dom"/>
    <property type="match status" value="1"/>
</dbReference>
<feature type="domain" description="VTT" evidence="8">
    <location>
        <begin position="49"/>
        <end position="172"/>
    </location>
</feature>
<name>A0AAE3TE12_9BACT</name>
<keyword evidence="5 7" id="KW-1133">Transmembrane helix</keyword>
<protein>
    <submittedName>
        <fullName evidence="9">DedA family protein</fullName>
    </submittedName>
</protein>
<evidence type="ECO:0000256" key="7">
    <source>
        <dbReference type="RuleBase" id="RU367016"/>
    </source>
</evidence>
<comment type="caution">
    <text evidence="9">The sequence shown here is derived from an EMBL/GenBank/DDBJ whole genome shotgun (WGS) entry which is preliminary data.</text>
</comment>
<reference evidence="9" key="1">
    <citation type="submission" date="2023-03" db="EMBL/GenBank/DDBJ databases">
        <title>Stygiobacter electus gen. nov., sp. nov., facultatively anaerobic thermotolerant bacterium of the class Ignavibacteria from a well of Yessentuki mineral water deposit.</title>
        <authorList>
            <person name="Podosokorskaya O.A."/>
            <person name="Elcheninov A.G."/>
            <person name="Petrova N.F."/>
            <person name="Zavarzina D.G."/>
            <person name="Kublanov I.V."/>
            <person name="Merkel A.Y."/>
        </authorList>
    </citation>
    <scope>NUCLEOTIDE SEQUENCE</scope>
    <source>
        <strain evidence="9">09-Me</strain>
    </source>
</reference>
<dbReference type="InterPro" id="IPR058127">
    <property type="entry name" value="DedA"/>
</dbReference>
<evidence type="ECO:0000313" key="9">
    <source>
        <dbReference type="EMBL" id="MDF1611778.1"/>
    </source>
</evidence>
<feature type="transmembrane region" description="Helical" evidence="7">
    <location>
        <begin position="28"/>
        <end position="49"/>
    </location>
</feature>
<feature type="transmembrane region" description="Helical" evidence="7">
    <location>
        <begin position="69"/>
        <end position="90"/>
    </location>
</feature>
<dbReference type="PANTHER" id="PTHR30353:SF0">
    <property type="entry name" value="TRANSMEMBRANE PROTEIN"/>
    <property type="match status" value="1"/>
</dbReference>
<keyword evidence="4 7" id="KW-0812">Transmembrane</keyword>
<comment type="similarity">
    <text evidence="2 7">Belongs to the DedA family.</text>
</comment>
<dbReference type="RefSeq" id="WP_321535545.1">
    <property type="nucleotide sequence ID" value="NZ_JARGDL010000006.1"/>
</dbReference>
<keyword evidence="10" id="KW-1185">Reference proteome</keyword>
<evidence type="ECO:0000256" key="3">
    <source>
        <dbReference type="ARBA" id="ARBA00022475"/>
    </source>
</evidence>
<evidence type="ECO:0000313" key="10">
    <source>
        <dbReference type="Proteomes" id="UP001221302"/>
    </source>
</evidence>
<dbReference type="AlphaFoldDB" id="A0AAE3TE12"/>